<dbReference type="GO" id="GO:0003700">
    <property type="term" value="F:DNA-binding transcription factor activity"/>
    <property type="evidence" value="ECO:0007669"/>
    <property type="project" value="InterPro"/>
</dbReference>
<keyword evidence="7" id="KW-0238">DNA-binding</keyword>
<feature type="domain" description="HTH gntR-type" evidence="9">
    <location>
        <begin position="11"/>
        <end position="79"/>
    </location>
</feature>
<comment type="cofactor">
    <cofactor evidence="1">
        <name>pyridoxal 5'-phosphate</name>
        <dbReference type="ChEBI" id="CHEBI:597326"/>
    </cofactor>
</comment>
<evidence type="ECO:0000256" key="8">
    <source>
        <dbReference type="ARBA" id="ARBA00023163"/>
    </source>
</evidence>
<dbReference type="SMART" id="SM00345">
    <property type="entry name" value="HTH_GNTR"/>
    <property type="match status" value="1"/>
</dbReference>
<dbReference type="GO" id="GO:0008483">
    <property type="term" value="F:transaminase activity"/>
    <property type="evidence" value="ECO:0007669"/>
    <property type="project" value="UniProtKB-KW"/>
</dbReference>
<dbReference type="PROSITE" id="PS50949">
    <property type="entry name" value="HTH_GNTR"/>
    <property type="match status" value="1"/>
</dbReference>
<dbReference type="InterPro" id="IPR051446">
    <property type="entry name" value="HTH_trans_reg/aminotransferase"/>
</dbReference>
<dbReference type="RefSeq" id="WP_088093704.1">
    <property type="nucleotide sequence ID" value="NZ_JBEUTC010000524.1"/>
</dbReference>
<evidence type="ECO:0000256" key="3">
    <source>
        <dbReference type="ARBA" id="ARBA00022576"/>
    </source>
</evidence>
<dbReference type="PANTHER" id="PTHR46577">
    <property type="entry name" value="HTH-TYPE TRANSCRIPTIONAL REGULATORY PROTEIN GABR"/>
    <property type="match status" value="1"/>
</dbReference>
<evidence type="ECO:0000313" key="11">
    <source>
        <dbReference type="Proteomes" id="UP000195321"/>
    </source>
</evidence>
<dbReference type="GO" id="GO:0030170">
    <property type="term" value="F:pyridoxal phosphate binding"/>
    <property type="evidence" value="ECO:0007669"/>
    <property type="project" value="InterPro"/>
</dbReference>
<organism evidence="10 11">
    <name type="scientific">Bacillus pseudomycoides</name>
    <dbReference type="NCBI Taxonomy" id="64104"/>
    <lineage>
        <taxon>Bacteria</taxon>
        <taxon>Bacillati</taxon>
        <taxon>Bacillota</taxon>
        <taxon>Bacilli</taxon>
        <taxon>Bacillales</taxon>
        <taxon>Bacillaceae</taxon>
        <taxon>Bacillus</taxon>
        <taxon>Bacillus cereus group</taxon>
    </lineage>
</organism>
<evidence type="ECO:0000256" key="5">
    <source>
        <dbReference type="ARBA" id="ARBA00022898"/>
    </source>
</evidence>
<dbReference type="InterPro" id="IPR004839">
    <property type="entry name" value="Aminotransferase_I/II_large"/>
</dbReference>
<dbReference type="Gene3D" id="3.90.1150.10">
    <property type="entry name" value="Aspartate Aminotransferase, domain 1"/>
    <property type="match status" value="1"/>
</dbReference>
<evidence type="ECO:0000256" key="2">
    <source>
        <dbReference type="ARBA" id="ARBA00005384"/>
    </source>
</evidence>
<name>A0A1Y3MIE1_9BACI</name>
<dbReference type="Pfam" id="PF00155">
    <property type="entry name" value="Aminotran_1_2"/>
    <property type="match status" value="1"/>
</dbReference>
<keyword evidence="6" id="KW-0805">Transcription regulation</keyword>
<keyword evidence="8" id="KW-0804">Transcription</keyword>
<dbReference type="InterPro" id="IPR000524">
    <property type="entry name" value="Tscrpt_reg_HTH_GntR"/>
</dbReference>
<reference evidence="10 11" key="1">
    <citation type="submission" date="2017-02" db="EMBL/GenBank/DDBJ databases">
        <title>Bacillus pseudomycoides isolate FSL K6-0042.</title>
        <authorList>
            <person name="Kovac J."/>
        </authorList>
    </citation>
    <scope>NUCLEOTIDE SEQUENCE [LARGE SCALE GENOMIC DNA]</scope>
    <source>
        <strain evidence="10 11">FSL K6-0042</strain>
    </source>
</reference>
<accession>A0A1Y3MIE1</accession>
<protein>
    <submittedName>
        <fullName evidence="10">GntR family transcriptional regulator</fullName>
    </submittedName>
</protein>
<keyword evidence="4" id="KW-0808">Transferase</keyword>
<keyword evidence="3" id="KW-0032">Aminotransferase</keyword>
<dbReference type="AlphaFoldDB" id="A0A1Y3MIE1"/>
<dbReference type="Proteomes" id="UP000195321">
    <property type="component" value="Unassembled WGS sequence"/>
</dbReference>
<dbReference type="InterPro" id="IPR036388">
    <property type="entry name" value="WH-like_DNA-bd_sf"/>
</dbReference>
<dbReference type="InterPro" id="IPR015422">
    <property type="entry name" value="PyrdxlP-dep_Trfase_small"/>
</dbReference>
<dbReference type="InterPro" id="IPR015421">
    <property type="entry name" value="PyrdxlP-dep_Trfase_major"/>
</dbReference>
<evidence type="ECO:0000256" key="7">
    <source>
        <dbReference type="ARBA" id="ARBA00023125"/>
    </source>
</evidence>
<dbReference type="InterPro" id="IPR015424">
    <property type="entry name" value="PyrdxlP-dep_Trfase"/>
</dbReference>
<dbReference type="FunFam" id="3.40.640.10:FF:000023">
    <property type="entry name" value="Transcriptional regulator, GntR family"/>
    <property type="match status" value="1"/>
</dbReference>
<keyword evidence="5" id="KW-0663">Pyridoxal phosphate</keyword>
<dbReference type="SUPFAM" id="SSF53383">
    <property type="entry name" value="PLP-dependent transferases"/>
    <property type="match status" value="1"/>
</dbReference>
<dbReference type="CDD" id="cd00609">
    <property type="entry name" value="AAT_like"/>
    <property type="match status" value="1"/>
</dbReference>
<comment type="caution">
    <text evidence="10">The sequence shown here is derived from an EMBL/GenBank/DDBJ whole genome shotgun (WGS) entry which is preliminary data.</text>
</comment>
<evidence type="ECO:0000256" key="1">
    <source>
        <dbReference type="ARBA" id="ARBA00001933"/>
    </source>
</evidence>
<proteinExistence type="inferred from homology"/>
<dbReference type="GO" id="GO:0003677">
    <property type="term" value="F:DNA binding"/>
    <property type="evidence" value="ECO:0007669"/>
    <property type="project" value="UniProtKB-KW"/>
</dbReference>
<dbReference type="CDD" id="cd07377">
    <property type="entry name" value="WHTH_GntR"/>
    <property type="match status" value="1"/>
</dbReference>
<gene>
    <name evidence="10" type="ORF">BW425_03820</name>
</gene>
<dbReference type="Pfam" id="PF00392">
    <property type="entry name" value="GntR"/>
    <property type="match status" value="1"/>
</dbReference>
<evidence type="ECO:0000259" key="9">
    <source>
        <dbReference type="PROSITE" id="PS50949"/>
    </source>
</evidence>
<dbReference type="SUPFAM" id="SSF46785">
    <property type="entry name" value="Winged helix' DNA-binding domain"/>
    <property type="match status" value="1"/>
</dbReference>
<dbReference type="PANTHER" id="PTHR46577:SF1">
    <property type="entry name" value="HTH-TYPE TRANSCRIPTIONAL REGULATORY PROTEIN GABR"/>
    <property type="match status" value="1"/>
</dbReference>
<sequence>MKIVLRKESNIPFYQQIYMQVVERVQSGMLLHGDSLPSLRTIADDLKISILTVRKAYKQLETKGYVQIKQGKGVYIHKHEHRKHQPTPYDWQHTKSINVMRSQYVMNQHRKYYDFSQAILYPRLLPNPFLSDEMQKIIDKDQMILATYGPVQGDEELRIEIARYLKDYQRLAVNPSNLLITSGAQQGIDLIAQTLLQPGDTVIIESPCYGAAIDVFINKGVKIIPIELDEQGIRSDLIDEVCQKQRPVLVYVNPTFQNPTGTIMSSQRRNELVELAELYHFFIIEDDSFGEIYFDEVIIPPPLKTFDTNGHVIYLKGFSKTLAPGLRIAALAVEGPIFEWLYAVKASMDIGSPLLTQKALLPFLRTERMKNHLEKLRTALQIRRDTTLEILTSLTEEIHFQKPLGGFNLWITLPDSINAFMLLKKANEANVSFLPGTACFLNHESKYNYLRISYSMLNEKDMLIGLKRFHNVLLNSLKQQKIVNISPY</sequence>
<comment type="similarity">
    <text evidence="2">In the C-terminal section; belongs to the class-I pyridoxal-phosphate-dependent aminotransferase family.</text>
</comment>
<evidence type="ECO:0000313" key="10">
    <source>
        <dbReference type="EMBL" id="OUM50219.1"/>
    </source>
</evidence>
<dbReference type="EMBL" id="MWPX01000002">
    <property type="protein sequence ID" value="OUM50219.1"/>
    <property type="molecule type" value="Genomic_DNA"/>
</dbReference>
<evidence type="ECO:0000256" key="4">
    <source>
        <dbReference type="ARBA" id="ARBA00022679"/>
    </source>
</evidence>
<dbReference type="Gene3D" id="3.40.640.10">
    <property type="entry name" value="Type I PLP-dependent aspartate aminotransferase-like (Major domain)"/>
    <property type="match status" value="1"/>
</dbReference>
<dbReference type="InterPro" id="IPR036390">
    <property type="entry name" value="WH_DNA-bd_sf"/>
</dbReference>
<evidence type="ECO:0000256" key="6">
    <source>
        <dbReference type="ARBA" id="ARBA00023015"/>
    </source>
</evidence>
<dbReference type="Gene3D" id="1.10.10.10">
    <property type="entry name" value="Winged helix-like DNA-binding domain superfamily/Winged helix DNA-binding domain"/>
    <property type="match status" value="1"/>
</dbReference>